<reference evidence="5 6" key="1">
    <citation type="submission" date="2018-06" db="EMBL/GenBank/DDBJ databases">
        <authorList>
            <consortium name="Pathogen Informatics"/>
            <person name="Doyle S."/>
        </authorList>
    </citation>
    <scope>NUCLEOTIDE SEQUENCE [LARGE SCALE GENOMIC DNA]</scope>
    <source>
        <strain evidence="5 6">NCTC11470</strain>
    </source>
</reference>
<name>A0A380PWJ7_YERFR</name>
<evidence type="ECO:0000256" key="3">
    <source>
        <dbReference type="ARBA" id="ARBA00023125"/>
    </source>
</evidence>
<evidence type="ECO:0000256" key="2">
    <source>
        <dbReference type="ARBA" id="ARBA00023015"/>
    </source>
</evidence>
<dbReference type="RefSeq" id="WP_115155749.1">
    <property type="nucleotide sequence ID" value="NZ_UHJA01000001.1"/>
</dbReference>
<keyword evidence="4" id="KW-0804">Transcription</keyword>
<proteinExistence type="inferred from homology"/>
<organism evidence="5 6">
    <name type="scientific">Yersinia frederiksenii</name>
    <dbReference type="NCBI Taxonomy" id="29484"/>
    <lineage>
        <taxon>Bacteria</taxon>
        <taxon>Pseudomonadati</taxon>
        <taxon>Pseudomonadota</taxon>
        <taxon>Gammaproteobacteria</taxon>
        <taxon>Enterobacterales</taxon>
        <taxon>Yersiniaceae</taxon>
        <taxon>Yersinia</taxon>
    </lineage>
</organism>
<sequence>MRDIQLVLERWGEWSKYSSGVDYSSIAAGFKGLLACTTPSKPSCCDDDGLAIDACISRLKRQRPDEWELIVRHYILNQSKRLIARQKKRDERAVRISLQMAEGFVDGCLAMMEIHLEMDPETQKSDIYDKSVGAAAKTALV</sequence>
<dbReference type="AlphaFoldDB" id="A0A380PWJ7"/>
<evidence type="ECO:0000313" key="5">
    <source>
        <dbReference type="EMBL" id="SUP77337.1"/>
    </source>
</evidence>
<comment type="similarity">
    <text evidence="1">Belongs to the phage antitermination Q type 1 family.</text>
</comment>
<dbReference type="Pfam" id="PF06530">
    <property type="entry name" value="Phage_antitermQ"/>
    <property type="match status" value="1"/>
</dbReference>
<dbReference type="Proteomes" id="UP000254835">
    <property type="component" value="Unassembled WGS sequence"/>
</dbReference>
<keyword evidence="2" id="KW-0805">Transcription regulation</keyword>
<dbReference type="GO" id="GO:0060567">
    <property type="term" value="P:negative regulation of termination of DNA-templated transcription"/>
    <property type="evidence" value="ECO:0007669"/>
    <property type="project" value="InterPro"/>
</dbReference>
<dbReference type="GO" id="GO:0003677">
    <property type="term" value="F:DNA binding"/>
    <property type="evidence" value="ECO:0007669"/>
    <property type="project" value="UniProtKB-KW"/>
</dbReference>
<evidence type="ECO:0000256" key="1">
    <source>
        <dbReference type="ARBA" id="ARBA00010234"/>
    </source>
</evidence>
<evidence type="ECO:0000313" key="6">
    <source>
        <dbReference type="Proteomes" id="UP000254835"/>
    </source>
</evidence>
<gene>
    <name evidence="5" type="ORF">NCTC11470_02403</name>
</gene>
<evidence type="ECO:0000256" key="4">
    <source>
        <dbReference type="ARBA" id="ARBA00023163"/>
    </source>
</evidence>
<dbReference type="OrthoDB" id="6432617at2"/>
<dbReference type="EMBL" id="UHJA01000001">
    <property type="protein sequence ID" value="SUP77337.1"/>
    <property type="molecule type" value="Genomic_DNA"/>
</dbReference>
<keyword evidence="3" id="KW-0238">DNA-binding</keyword>
<dbReference type="InterPro" id="IPR010534">
    <property type="entry name" value="Phage_933W_GpQ"/>
</dbReference>
<accession>A0A380PWJ7</accession>
<protein>
    <submittedName>
        <fullName evidence="5">Phage antitermination protein Q</fullName>
    </submittedName>
</protein>